<dbReference type="Proteomes" id="UP001146120">
    <property type="component" value="Unassembled WGS sequence"/>
</dbReference>
<feature type="compositionally biased region" description="Pro residues" evidence="2">
    <location>
        <begin position="355"/>
        <end position="365"/>
    </location>
</feature>
<feature type="compositionally biased region" description="Low complexity" evidence="2">
    <location>
        <begin position="210"/>
        <end position="221"/>
    </location>
</feature>
<evidence type="ECO:0000313" key="4">
    <source>
        <dbReference type="EMBL" id="DAZ96506.1"/>
    </source>
</evidence>
<dbReference type="InterPro" id="IPR049203">
    <property type="entry name" value="DUF6818"/>
</dbReference>
<accession>A0AAV2YRY9</accession>
<reference evidence="4" key="1">
    <citation type="submission" date="2022-11" db="EMBL/GenBank/DDBJ databases">
        <authorList>
            <person name="Morgan W.R."/>
            <person name="Tartar A."/>
        </authorList>
    </citation>
    <scope>NUCLEOTIDE SEQUENCE</scope>
    <source>
        <strain evidence="4">ARSEF 373</strain>
    </source>
</reference>
<dbReference type="EMBL" id="DAKRPA010000165">
    <property type="protein sequence ID" value="DAZ96506.1"/>
    <property type="molecule type" value="Genomic_DNA"/>
</dbReference>
<dbReference type="PANTHER" id="PTHR34409">
    <property type="entry name" value="SET DOMAIN-CONTAINING PROTEIN"/>
    <property type="match status" value="1"/>
</dbReference>
<organism evidence="4 5">
    <name type="scientific">Lagenidium giganteum</name>
    <dbReference type="NCBI Taxonomy" id="4803"/>
    <lineage>
        <taxon>Eukaryota</taxon>
        <taxon>Sar</taxon>
        <taxon>Stramenopiles</taxon>
        <taxon>Oomycota</taxon>
        <taxon>Peronosporomycetes</taxon>
        <taxon>Pythiales</taxon>
        <taxon>Pythiaceae</taxon>
    </lineage>
</organism>
<name>A0AAV2YRY9_9STRA</name>
<protein>
    <recommendedName>
        <fullName evidence="3">DUF6818 domain-containing protein</fullName>
    </recommendedName>
</protein>
<sequence>MGLQAHVTATAGDAAAALPPKRVAGGLRRTGRFSSKFGTVNYSVDEMRRLNDKVRAVMPLVGEDWLHVAYQFNYMRPESIPYREVESLKRKFKKMYCARGASNRKLPDYIAEAKELRQLINQQSERAHVDQSDSHSEGEQGSELGTPHKSNQSTPTSAAATSASAAAVQAAANTTDAAVEAATSTNAAVRVDTDGGAQSTGHPKQLDANSEGVAGEELSGSEGEDSMRDISSKLREMEEDYHRRVEAKRDVGGSRRSASELNHTSSGNPSATSIHAPPSALQAHLQSPSHSTSSIISMLKRSVERRKRTIDEQMLSESERVRKERKKRKMEQVMLSIHQQQREKEFGDSLQRPESPAPPRTPPPLTSATLPAAAVALGPATTQSAVPTTPGLGSVPTVAIREDPTTTDSFSLNLMEVLLQFMMAQQQEINRRFEMEEERRQLERLQEEKRRLEDDARRRKDKQEMMLLMAALLGDQFPASLRHHLLPLEDQTTAASAATAEPATGSGLRNGGPLDNALI</sequence>
<keyword evidence="1" id="KW-0175">Coiled coil</keyword>
<feature type="region of interest" description="Disordered" evidence="2">
    <location>
        <begin position="494"/>
        <end position="519"/>
    </location>
</feature>
<feature type="compositionally biased region" description="Low complexity" evidence="2">
    <location>
        <begin position="150"/>
        <end position="161"/>
    </location>
</feature>
<feature type="region of interest" description="Disordered" evidence="2">
    <location>
        <begin position="189"/>
        <end position="295"/>
    </location>
</feature>
<feature type="domain" description="DUF6818" evidence="3">
    <location>
        <begin position="61"/>
        <end position="133"/>
    </location>
</feature>
<comment type="caution">
    <text evidence="4">The sequence shown here is derived from an EMBL/GenBank/DDBJ whole genome shotgun (WGS) entry which is preliminary data.</text>
</comment>
<feature type="compositionally biased region" description="Low complexity" evidence="2">
    <location>
        <begin position="494"/>
        <end position="504"/>
    </location>
</feature>
<keyword evidence="5" id="KW-1185">Reference proteome</keyword>
<evidence type="ECO:0000259" key="3">
    <source>
        <dbReference type="Pfam" id="PF20681"/>
    </source>
</evidence>
<proteinExistence type="predicted"/>
<feature type="compositionally biased region" description="Polar residues" evidence="2">
    <location>
        <begin position="259"/>
        <end position="273"/>
    </location>
</feature>
<feature type="compositionally biased region" description="Basic and acidic residues" evidence="2">
    <location>
        <begin position="225"/>
        <end position="253"/>
    </location>
</feature>
<dbReference type="Pfam" id="PF20681">
    <property type="entry name" value="DUF6818"/>
    <property type="match status" value="1"/>
</dbReference>
<reference evidence="4" key="2">
    <citation type="journal article" date="2023" name="Microbiol Resour">
        <title>Decontamination and Annotation of the Draft Genome Sequence of the Oomycete Lagenidium giganteum ARSEF 373.</title>
        <authorList>
            <person name="Morgan W.R."/>
            <person name="Tartar A."/>
        </authorList>
    </citation>
    <scope>NUCLEOTIDE SEQUENCE</scope>
    <source>
        <strain evidence="4">ARSEF 373</strain>
    </source>
</reference>
<feature type="compositionally biased region" description="Basic and acidic residues" evidence="2">
    <location>
        <begin position="125"/>
        <end position="138"/>
    </location>
</feature>
<dbReference type="AlphaFoldDB" id="A0AAV2YRY9"/>
<feature type="region of interest" description="Disordered" evidence="2">
    <location>
        <begin position="307"/>
        <end position="367"/>
    </location>
</feature>
<evidence type="ECO:0000256" key="2">
    <source>
        <dbReference type="SAM" id="MobiDB-lite"/>
    </source>
</evidence>
<evidence type="ECO:0000256" key="1">
    <source>
        <dbReference type="SAM" id="Coils"/>
    </source>
</evidence>
<evidence type="ECO:0000313" key="5">
    <source>
        <dbReference type="Proteomes" id="UP001146120"/>
    </source>
</evidence>
<feature type="coiled-coil region" evidence="1">
    <location>
        <begin position="425"/>
        <end position="465"/>
    </location>
</feature>
<dbReference type="PANTHER" id="PTHR34409:SF1">
    <property type="entry name" value="MYB-LIKE DOMAIN-CONTAINING PROTEIN"/>
    <property type="match status" value="1"/>
</dbReference>
<feature type="region of interest" description="Disordered" evidence="2">
    <location>
        <begin position="123"/>
        <end position="161"/>
    </location>
</feature>
<gene>
    <name evidence="4" type="ORF">N0F65_008057</name>
</gene>